<dbReference type="PANTHER" id="PTHR21599:SF0">
    <property type="entry name" value="GLYCERATE KINASE"/>
    <property type="match status" value="1"/>
</dbReference>
<protein>
    <submittedName>
        <fullName evidence="5">Glycerate kinase</fullName>
    </submittedName>
</protein>
<dbReference type="SUPFAM" id="SSF110738">
    <property type="entry name" value="Glycerate kinase I"/>
    <property type="match status" value="1"/>
</dbReference>
<organism evidence="5 6">
    <name type="scientific">Arthrobacter zhaoxinii</name>
    <dbReference type="NCBI Taxonomy" id="2964616"/>
    <lineage>
        <taxon>Bacteria</taxon>
        <taxon>Bacillati</taxon>
        <taxon>Actinomycetota</taxon>
        <taxon>Actinomycetes</taxon>
        <taxon>Micrococcales</taxon>
        <taxon>Micrococcaceae</taxon>
        <taxon>Arthrobacter</taxon>
    </lineage>
</organism>
<dbReference type="PANTHER" id="PTHR21599">
    <property type="entry name" value="GLYCERATE KINASE"/>
    <property type="match status" value="1"/>
</dbReference>
<keyword evidence="2 4" id="KW-0808">Transferase</keyword>
<dbReference type="InterPro" id="IPR004381">
    <property type="entry name" value="Glycerate_kinase"/>
</dbReference>
<evidence type="ECO:0000256" key="1">
    <source>
        <dbReference type="ARBA" id="ARBA00006284"/>
    </source>
</evidence>
<keyword evidence="6" id="KW-1185">Reference proteome</keyword>
<comment type="similarity">
    <text evidence="1 4">Belongs to the glycerate kinase type-1 family.</text>
</comment>
<dbReference type="PIRSF" id="PIRSF006078">
    <property type="entry name" value="GlxK"/>
    <property type="match status" value="1"/>
</dbReference>
<evidence type="ECO:0000313" key="5">
    <source>
        <dbReference type="EMBL" id="UWX96835.1"/>
    </source>
</evidence>
<dbReference type="EMBL" id="CP104275">
    <property type="protein sequence ID" value="UWX96835.1"/>
    <property type="molecule type" value="Genomic_DNA"/>
</dbReference>
<dbReference type="InterPro" id="IPR018197">
    <property type="entry name" value="Glycerate_kinase_RE-like"/>
</dbReference>
<dbReference type="InterPro" id="IPR018193">
    <property type="entry name" value="Glyc_kinase_flavodox-like_fold"/>
</dbReference>
<dbReference type="NCBIfam" id="TIGR00045">
    <property type="entry name" value="glycerate kinase"/>
    <property type="match status" value="1"/>
</dbReference>
<dbReference type="Pfam" id="PF02595">
    <property type="entry name" value="Gly_kinase"/>
    <property type="match status" value="1"/>
</dbReference>
<gene>
    <name evidence="5" type="ORF">N2K95_14520</name>
</gene>
<dbReference type="GO" id="GO:0016301">
    <property type="term" value="F:kinase activity"/>
    <property type="evidence" value="ECO:0007669"/>
    <property type="project" value="UniProtKB-KW"/>
</dbReference>
<proteinExistence type="inferred from homology"/>
<evidence type="ECO:0000256" key="3">
    <source>
        <dbReference type="ARBA" id="ARBA00022777"/>
    </source>
</evidence>
<dbReference type="Proteomes" id="UP001059859">
    <property type="component" value="Chromosome"/>
</dbReference>
<dbReference type="Gene3D" id="3.40.50.10350">
    <property type="entry name" value="Glycerate kinase, domain 1"/>
    <property type="match status" value="1"/>
</dbReference>
<keyword evidence="3 4" id="KW-0418">Kinase</keyword>
<reference evidence="5" key="1">
    <citation type="submission" date="2022-09" db="EMBL/GenBank/DDBJ databases">
        <title>Novel species in genus Arthrobacter.</title>
        <authorList>
            <person name="Liu Y."/>
        </authorList>
    </citation>
    <scope>NUCLEOTIDE SEQUENCE</scope>
    <source>
        <strain evidence="5">Zg-Y815</strain>
    </source>
</reference>
<name>A0ABY5YP19_9MICC</name>
<evidence type="ECO:0000313" key="6">
    <source>
        <dbReference type="Proteomes" id="UP001059859"/>
    </source>
</evidence>
<dbReference type="RefSeq" id="WP_260652111.1">
    <property type="nucleotide sequence ID" value="NZ_CP104275.1"/>
</dbReference>
<evidence type="ECO:0000256" key="2">
    <source>
        <dbReference type="ARBA" id="ARBA00022679"/>
    </source>
</evidence>
<sequence length="409" mass="40176">MPNSRPAVIVVAPDSFKGSVSAAGAAAAMARGARLAFGAAAEIVELPMADGGEGTLDALLATWHRPHLSMATTDALGRPKAARYGSSADGRVGIIEAAEGNGLPDVSDVPLQPLRADSHGVGTIAKRLLDDGAEEILLCIGGSASTDGGTGLLTALGARFLDAAGNPVAPGGGGLGSICSVDTSGLHPRAATVQWRIAVDVDNPLCGERGAAAVFGPQKGAGPADIELLDAGLANLARVLADLAAGTRPPAEGKSGRQGPPYLSTPGFGAAGGLPLALVALLGAETVPGAELVADAVGLDAALARADVVLTGEGCLDTQSLGGKVVDAVRRLAPASAPVLVVAGTVQLSAAQCREAGITAAVSIARGASTLPELTAAADILIEDAAAHICSALAFDSAAPRSLGLHENS</sequence>
<dbReference type="InterPro" id="IPR036129">
    <property type="entry name" value="Glycerate_kinase_sf"/>
</dbReference>
<accession>A0ABY5YP19</accession>
<dbReference type="Gene3D" id="3.90.1510.10">
    <property type="entry name" value="Glycerate kinase, domain 2"/>
    <property type="match status" value="1"/>
</dbReference>
<evidence type="ECO:0000256" key="4">
    <source>
        <dbReference type="PIRNR" id="PIRNR006078"/>
    </source>
</evidence>